<comment type="caution">
    <text evidence="1">The sequence shown here is derived from an EMBL/GenBank/DDBJ whole genome shotgun (WGS) entry which is preliminary data.</text>
</comment>
<dbReference type="EMBL" id="MPUH01000142">
    <property type="protein sequence ID" value="OMJ88759.1"/>
    <property type="molecule type" value="Genomic_DNA"/>
</dbReference>
<proteinExistence type="predicted"/>
<name>A0A1R2CIA2_9CILI</name>
<sequence>MVLMLIFFLSACAEQYISFDEDLSPKDIYFPLSWANNIIELSSNNANETVSIKITCFFSAKLYPGTFIQGIFPGFPQETIEIVLDLSQEKNSDKYFLFTNIVLPSEPGSYGPVSLIVRVSETSQIIASTESLGIIGIVNQKKYSTTELEVTYDILSSQAIQMESIINFSITILIALHKYDYMVLNWPDCFTTSDKMIVTFKKGSDGYAYISTTSTYFDYEKRQIMFYGLQSNTPAGITANIQIKGFINPQSVILESPTWTFEIFGFGTYTTLAIFTAVGPGIPSSGNITSITWLPSNDYLENIQYDDTRFMTLTFVPAYKIPKSGSFIATFTGVDLTRSFIGDETQELSSLSDEVSSYYAIDPISSISSCTVGTFTINCQLKSTEEIEKDTLITIYIFVKFTSSSKATLYSIITKSSDNLALCKTSGTLPIFYLNSDTIVQIIEPRVYFVKEINANFIINSAEDSGEYFLLLSFSTPVPILADQIIYVKGPFNTASSIQNSEISLSESLFFYYKIDKYEVLTFTTSMSISTAEFNGNTFNFTVQEDITEENYYFNSLFGGGTISVNGDIQRNNFYFPYYSSNIYTRHEIAVYYTVENITYQFIKPLTISPLVINPSLEFVCKSAGFEGITAHLTLTPNFNFPNSVDSPLYIQFTIEGTGSGLLFGGDMSTGLSSGSNYPSYSTSGTVTIEYSSGDRALFKTNFILSLNQNIIKNQGISIYLPIEALQANKLYKSEATIYLYKNSHSEKYSLAYGISDSVISFSSVTSHLVTPTNSDVYIGSTNFYDFVYKVSPEWSQGKVTFMIGKHFSVTSSLSLTIGSNVAKVYPLISDDVDFPYNSIFATDIITTSDSDLTWTLSSIIFPWYSMSESKIIVTGSDDGDECTLNVNSIAKINYKYLSLSSISTTCHTGQGKDCPYFNVTFTMTLPGDIIGSSLSSIIVTMSEDFSVEGKTFTIKSSDLNYQGTVSNSKLTVNSILNDIPMQDLIFDIYYLTPPIVTTSNINKQLINNIDVFYDSNIVYTYSDTINKISEIEFIPGTSIEGISIKKITLFPNVQGTKMSNLEIYFQPKSTLPPGSVLEISGENFIPDNDIIDNLWFNHKWSKAEISSNKLLVTIAKELTSSKYVQLRKDNAINILEDSINSQWTISAYYESILIMYDLVSQSSGVVNYQSSSTLSFNILNPNFTVSISNQGFESYYTFEFTLSTTLPSDAYFVIKVPKSYNAHFGPVYQLNQASNIYYLYATSNNHPILCSVDHWVVVCDNIYANSKKIYSITILAINPSSSNSGDFCIFFTNKILSVFYAIYQDGLSYENFTSVPGVSIDLSQIYLSDHTTALSNYVFEVYLDENFDENSYMIVNFPKQYSLDNENDLIIQCKALYYLTQKGESLITASVGCSISDNQLSFNIEKAKVVESDNKIFLSADSITNPKSGIGRTSKGDTFKDATDTSKFIKCNYWTEKFQILSINSRSNNTDTLSYSGMSHYNLNAGYLAFNASDDVIFISGYEDSIKIAPGMISSKMRIYIEGGLKAYYIKLTPVENSNTLFFNADSYELTQNAPWSSFRVGCKDNCVEWFYYLRWEIYEKGITSLVQYWRPSQILVEVNYKYSASIVAETISNLPNNGRTFPVLLSISGDYFPVKDLIVKLTLSNPKQSITLSTSSINFDSTTNSAYFHIINTGVIETKTTYQVLYEIIPSNPSFTIQSESLFTIDELYATQTTITSLNLTSYNSTSIHATIDLSTPSILTWVIGHTNFLSENDIYNNYDNLTLLVFPLEIDASDSQQTISEQLSEYQGNLYIEKSSDYENYESYTKKILVLSKNFVVIGCSYHNEGISTIFESNVMAPGQEYMIRVWADNYSGTLSFIEKTGMTESLPLVIKGNVTFENSNDLIAMDTLYNVIAVIAGIDPLRIVLYDYSLGRRLDKYVTEFFILSNPFDSNETLAIYESVNLNLVNTLKKLGVSTSDITFLADFITPDECGSPKFKTSNFYSGQTNVTLNFTTTIDGYIYCII</sequence>
<dbReference type="OrthoDB" id="426882at2759"/>
<protein>
    <submittedName>
        <fullName evidence="1">Uncharacterized protein</fullName>
    </submittedName>
</protein>
<accession>A0A1R2CIA2</accession>
<reference evidence="1 2" key="1">
    <citation type="submission" date="2016-11" db="EMBL/GenBank/DDBJ databases">
        <title>The macronuclear genome of Stentor coeruleus: a giant cell with tiny introns.</title>
        <authorList>
            <person name="Slabodnick M."/>
            <person name="Ruby J.G."/>
            <person name="Reiff S.B."/>
            <person name="Swart E.C."/>
            <person name="Gosai S."/>
            <person name="Prabakaran S."/>
            <person name="Witkowska E."/>
            <person name="Larue G.E."/>
            <person name="Fisher S."/>
            <person name="Freeman R.M."/>
            <person name="Gunawardena J."/>
            <person name="Chu W."/>
            <person name="Stover N.A."/>
            <person name="Gregory B.D."/>
            <person name="Nowacki M."/>
            <person name="Derisi J."/>
            <person name="Roy S.W."/>
            <person name="Marshall W.F."/>
            <person name="Sood P."/>
        </authorList>
    </citation>
    <scope>NUCLEOTIDE SEQUENCE [LARGE SCALE GENOMIC DNA]</scope>
    <source>
        <strain evidence="1">WM001</strain>
    </source>
</reference>
<dbReference type="Proteomes" id="UP000187209">
    <property type="component" value="Unassembled WGS sequence"/>
</dbReference>
<evidence type="ECO:0000313" key="2">
    <source>
        <dbReference type="Proteomes" id="UP000187209"/>
    </source>
</evidence>
<evidence type="ECO:0000313" key="1">
    <source>
        <dbReference type="EMBL" id="OMJ88759.1"/>
    </source>
</evidence>
<keyword evidence="2" id="KW-1185">Reference proteome</keyword>
<organism evidence="1 2">
    <name type="scientific">Stentor coeruleus</name>
    <dbReference type="NCBI Taxonomy" id="5963"/>
    <lineage>
        <taxon>Eukaryota</taxon>
        <taxon>Sar</taxon>
        <taxon>Alveolata</taxon>
        <taxon>Ciliophora</taxon>
        <taxon>Postciliodesmatophora</taxon>
        <taxon>Heterotrichea</taxon>
        <taxon>Heterotrichida</taxon>
        <taxon>Stentoridae</taxon>
        <taxon>Stentor</taxon>
    </lineage>
</organism>
<gene>
    <name evidence="1" type="ORF">SteCoe_9221</name>
</gene>